<dbReference type="Proteomes" id="UP000193518">
    <property type="component" value="Unassembled WGS sequence"/>
</dbReference>
<sequence>MHRGVDGPRYTPRLRLKPKAPGTGYVDGAWWPHSRSLVDELPDLLAVLSVRLGPIERVVYSLANWFRTPDRIVALGRSVRLDGYHYQPMNTVYVVGVNRDRLTLLVLAPETDPGYSHRTMMRAAAPNNATTADDLLMTDVRRATSRADRELAESRWDGEGGASAR</sequence>
<dbReference type="Pfam" id="PF19457">
    <property type="entry name" value="DUF5994"/>
    <property type="match status" value="1"/>
</dbReference>
<organism evidence="2 3">
    <name type="scientific">Rhodococcus hoagii</name>
    <name type="common">Corynebacterium equii</name>
    <dbReference type="NCBI Taxonomy" id="43767"/>
    <lineage>
        <taxon>Bacteria</taxon>
        <taxon>Bacillati</taxon>
        <taxon>Actinomycetota</taxon>
        <taxon>Actinomycetes</taxon>
        <taxon>Mycobacteriales</taxon>
        <taxon>Nocardiaceae</taxon>
        <taxon>Prescottella</taxon>
    </lineage>
</organism>
<name>A0AAE5IVC9_RHOHA</name>
<gene>
    <name evidence="2" type="ORF">A5N68_06875</name>
</gene>
<evidence type="ECO:0000313" key="2">
    <source>
        <dbReference type="EMBL" id="ORM29843.1"/>
    </source>
</evidence>
<evidence type="ECO:0000313" key="3">
    <source>
        <dbReference type="Proteomes" id="UP000193518"/>
    </source>
</evidence>
<dbReference type="InterPro" id="IPR046036">
    <property type="entry name" value="DUF5994"/>
</dbReference>
<evidence type="ECO:0000256" key="1">
    <source>
        <dbReference type="SAM" id="MobiDB-lite"/>
    </source>
</evidence>
<dbReference type="AlphaFoldDB" id="A0AAE5IVC9"/>
<feature type="region of interest" description="Disordered" evidence="1">
    <location>
        <begin position="146"/>
        <end position="165"/>
    </location>
</feature>
<proteinExistence type="predicted"/>
<protein>
    <submittedName>
        <fullName evidence="2">Uncharacterized protein</fullName>
    </submittedName>
</protein>
<feature type="compositionally biased region" description="Basic and acidic residues" evidence="1">
    <location>
        <begin position="146"/>
        <end position="158"/>
    </location>
</feature>
<comment type="caution">
    <text evidence="2">The sequence shown here is derived from an EMBL/GenBank/DDBJ whole genome shotgun (WGS) entry which is preliminary data.</text>
</comment>
<dbReference type="RefSeq" id="WP_044991198.1">
    <property type="nucleotide sequence ID" value="NZ_AP025268.1"/>
</dbReference>
<reference evidence="2 3" key="1">
    <citation type="journal article" date="2016" name="Genome Biol. Evol.">
        <title>Pangenome and Phylogenomic Analysis of the Pathogenic Actinobacterium Rhodococcus equi.</title>
        <authorList>
            <person name="Anastasi E."/>
            <person name="MacArthur I."/>
            <person name="Scortti M."/>
            <person name="Alvarez S."/>
            <person name="Giguere S."/>
            <person name="Vazquez-Boland J.A."/>
        </authorList>
    </citation>
    <scope>NUCLEOTIDE SEQUENCE [LARGE SCALE GENOMIC DNA]</scope>
    <source>
        <strain evidence="2 3">PAM1271</strain>
    </source>
</reference>
<accession>A0AAE5IVC9</accession>
<dbReference type="EMBL" id="LWIC01000002">
    <property type="protein sequence ID" value="ORM29843.1"/>
    <property type="molecule type" value="Genomic_DNA"/>
</dbReference>